<evidence type="ECO:0000313" key="2">
    <source>
        <dbReference type="EMBL" id="GBM57794.1"/>
    </source>
</evidence>
<organism evidence="2 3">
    <name type="scientific">Araneus ventricosus</name>
    <name type="common">Orbweaver spider</name>
    <name type="synonym">Epeira ventricosa</name>
    <dbReference type="NCBI Taxonomy" id="182803"/>
    <lineage>
        <taxon>Eukaryota</taxon>
        <taxon>Metazoa</taxon>
        <taxon>Ecdysozoa</taxon>
        <taxon>Arthropoda</taxon>
        <taxon>Chelicerata</taxon>
        <taxon>Arachnida</taxon>
        <taxon>Araneae</taxon>
        <taxon>Araneomorphae</taxon>
        <taxon>Entelegynae</taxon>
        <taxon>Araneoidea</taxon>
        <taxon>Araneidae</taxon>
        <taxon>Araneus</taxon>
    </lineage>
</organism>
<name>A0A4Y2H0E5_ARAVE</name>
<keyword evidence="1" id="KW-0812">Transmembrane</keyword>
<sequence length="100" mass="11542">MGVTWGDIWAVRRMLQDLPSKFFKELEGLLATCGLSLSWRSTIQLESLAVRLFLMVWLFMDYVMHSFFAYRQFNSNFTCGDSTILPCELIHSRNRGSVGP</sequence>
<accession>A0A4Y2H0E5</accession>
<dbReference type="AlphaFoldDB" id="A0A4Y2H0E5"/>
<proteinExistence type="predicted"/>
<gene>
    <name evidence="2" type="ORF">AVEN_90958_1</name>
</gene>
<dbReference type="Proteomes" id="UP000499080">
    <property type="component" value="Unassembled WGS sequence"/>
</dbReference>
<dbReference type="EMBL" id="BGPR01001606">
    <property type="protein sequence ID" value="GBM57794.1"/>
    <property type="molecule type" value="Genomic_DNA"/>
</dbReference>
<keyword evidence="1" id="KW-0472">Membrane</keyword>
<keyword evidence="1" id="KW-1133">Transmembrane helix</keyword>
<comment type="caution">
    <text evidence="2">The sequence shown here is derived from an EMBL/GenBank/DDBJ whole genome shotgun (WGS) entry which is preliminary data.</text>
</comment>
<feature type="transmembrane region" description="Helical" evidence="1">
    <location>
        <begin position="48"/>
        <end position="70"/>
    </location>
</feature>
<evidence type="ECO:0000256" key="1">
    <source>
        <dbReference type="SAM" id="Phobius"/>
    </source>
</evidence>
<reference evidence="2 3" key="1">
    <citation type="journal article" date="2019" name="Sci. Rep.">
        <title>Orb-weaving spider Araneus ventricosus genome elucidates the spidroin gene catalogue.</title>
        <authorList>
            <person name="Kono N."/>
            <person name="Nakamura H."/>
            <person name="Ohtoshi R."/>
            <person name="Moran D.A.P."/>
            <person name="Shinohara A."/>
            <person name="Yoshida Y."/>
            <person name="Fujiwara M."/>
            <person name="Mori M."/>
            <person name="Tomita M."/>
            <person name="Arakawa K."/>
        </authorList>
    </citation>
    <scope>NUCLEOTIDE SEQUENCE [LARGE SCALE GENOMIC DNA]</scope>
</reference>
<keyword evidence="3" id="KW-1185">Reference proteome</keyword>
<evidence type="ECO:0000313" key="3">
    <source>
        <dbReference type="Proteomes" id="UP000499080"/>
    </source>
</evidence>
<protein>
    <submittedName>
        <fullName evidence="2">Uncharacterized protein</fullName>
    </submittedName>
</protein>